<dbReference type="AlphaFoldDB" id="A0A8S0W804"/>
<dbReference type="EMBL" id="CACVBS010000030">
    <property type="protein sequence ID" value="CAA7260786.1"/>
    <property type="molecule type" value="Genomic_DNA"/>
</dbReference>
<comment type="caution">
    <text evidence="1">The sequence shown here is derived from an EMBL/GenBank/DDBJ whole genome shotgun (WGS) entry which is preliminary data.</text>
</comment>
<gene>
    <name evidence="1" type="ORF">AAE3_LOCUS3027</name>
</gene>
<name>A0A8S0W804_CYCAE</name>
<keyword evidence="2" id="KW-1185">Reference proteome</keyword>
<dbReference type="Gene3D" id="2.60.120.260">
    <property type="entry name" value="Galactose-binding domain-like"/>
    <property type="match status" value="1"/>
</dbReference>
<evidence type="ECO:0000313" key="2">
    <source>
        <dbReference type="Proteomes" id="UP000467700"/>
    </source>
</evidence>
<evidence type="ECO:0000313" key="1">
    <source>
        <dbReference type="EMBL" id="CAA7260786.1"/>
    </source>
</evidence>
<accession>A0A8S0W804</accession>
<sequence>MSIYPASIDDNDPAFFYSPGWELITKDGLWTGTMHSTDKTGAFARIQFTGSVVAVICTIPTGDGRPVSANFTIDDGPPTFVSHASTPSVQFEKIFWDSGPLPMGNHLLTITHAGPNMYLRVNRVDYDPTDSHAPRVNSSAPQDPVSVPAITSIVMNKVGDPTSMVALPSSSTMVSSSNLQTATSAPNVSTLIQTVLATVSPSTANPTSTTDTLNGANTTAGPVGLLPLFSVGGLGVKVPPL</sequence>
<protein>
    <submittedName>
        <fullName evidence="1">Uncharacterized protein</fullName>
    </submittedName>
</protein>
<reference evidence="1 2" key="1">
    <citation type="submission" date="2020-01" db="EMBL/GenBank/DDBJ databases">
        <authorList>
            <person name="Gupta K D."/>
        </authorList>
    </citation>
    <scope>NUCLEOTIDE SEQUENCE [LARGE SCALE GENOMIC DNA]</scope>
</reference>
<dbReference type="Proteomes" id="UP000467700">
    <property type="component" value="Unassembled WGS sequence"/>
</dbReference>
<organism evidence="1 2">
    <name type="scientific">Cyclocybe aegerita</name>
    <name type="common">Black poplar mushroom</name>
    <name type="synonym">Agrocybe aegerita</name>
    <dbReference type="NCBI Taxonomy" id="1973307"/>
    <lineage>
        <taxon>Eukaryota</taxon>
        <taxon>Fungi</taxon>
        <taxon>Dikarya</taxon>
        <taxon>Basidiomycota</taxon>
        <taxon>Agaricomycotina</taxon>
        <taxon>Agaricomycetes</taxon>
        <taxon>Agaricomycetidae</taxon>
        <taxon>Agaricales</taxon>
        <taxon>Agaricineae</taxon>
        <taxon>Bolbitiaceae</taxon>
        <taxon>Cyclocybe</taxon>
    </lineage>
</organism>
<proteinExistence type="predicted"/>
<dbReference type="OrthoDB" id="3004867at2759"/>